<dbReference type="GO" id="GO:0016787">
    <property type="term" value="F:hydrolase activity"/>
    <property type="evidence" value="ECO:0007669"/>
    <property type="project" value="UniProtKB-KW"/>
</dbReference>
<dbReference type="Pfam" id="PF12697">
    <property type="entry name" value="Abhydrolase_6"/>
    <property type="match status" value="1"/>
</dbReference>
<dbReference type="Gene3D" id="3.40.50.1820">
    <property type="entry name" value="alpha/beta hydrolase"/>
    <property type="match status" value="1"/>
</dbReference>
<dbReference type="SUPFAM" id="SSF53474">
    <property type="entry name" value="alpha/beta-Hydrolases"/>
    <property type="match status" value="1"/>
</dbReference>
<accession>A0ABY6CKE4</accession>
<evidence type="ECO:0000259" key="1">
    <source>
        <dbReference type="Pfam" id="PF12697"/>
    </source>
</evidence>
<evidence type="ECO:0000313" key="2">
    <source>
        <dbReference type="EMBL" id="UXN71501.1"/>
    </source>
</evidence>
<reference evidence="2 3" key="1">
    <citation type="submission" date="2022-09" db="EMBL/GenBank/DDBJ databases">
        <title>Interaction between co-microsymbionts with complementary sets of symbiotic genes in legume-rhizobium systems.</title>
        <authorList>
            <person name="Safronova V."/>
            <person name="Sazanova A."/>
            <person name="Afonin A."/>
            <person name="Chirak E."/>
        </authorList>
    </citation>
    <scope>NUCLEOTIDE SEQUENCE [LARGE SCALE GENOMIC DNA]</scope>
    <source>
        <strain evidence="2 3">A18/4-1</strain>
    </source>
</reference>
<proteinExistence type="predicted"/>
<keyword evidence="3" id="KW-1185">Reference proteome</keyword>
<gene>
    <name evidence="2" type="ORF">N8A98_10090</name>
</gene>
<dbReference type="PANTHER" id="PTHR10992:SF1066">
    <property type="entry name" value="METHYL JASMONATE ESTERASE 1"/>
    <property type="match status" value="1"/>
</dbReference>
<dbReference type="InterPro" id="IPR000073">
    <property type="entry name" value="AB_hydrolase_1"/>
</dbReference>
<evidence type="ECO:0000313" key="3">
    <source>
        <dbReference type="Proteomes" id="UP001061862"/>
    </source>
</evidence>
<dbReference type="EMBL" id="CP104965">
    <property type="protein sequence ID" value="UXN71501.1"/>
    <property type="molecule type" value="Genomic_DNA"/>
</dbReference>
<keyword evidence="2" id="KW-0378">Hydrolase</keyword>
<organism evidence="2 3">
    <name type="scientific">Devosia neptuniae</name>
    <dbReference type="NCBI Taxonomy" id="191302"/>
    <lineage>
        <taxon>Bacteria</taxon>
        <taxon>Pseudomonadati</taxon>
        <taxon>Pseudomonadota</taxon>
        <taxon>Alphaproteobacteria</taxon>
        <taxon>Hyphomicrobiales</taxon>
        <taxon>Devosiaceae</taxon>
        <taxon>Devosia</taxon>
    </lineage>
</organism>
<dbReference type="Proteomes" id="UP001061862">
    <property type="component" value="Chromosome"/>
</dbReference>
<sequence>MTTFVLVHGAWAGAWGWDKVAERLRGAGHRVHVPTLSGLGERSHLAAYPITLTDHVNDVVNEMIWHDLTEVVLVGHSYGGIVITGVAERAADRIASIVYLDAFIPADGQSFEDFFGEKFTGPLTPVPDGGEDDYATKAEGARVVALSTPQPTGTFTERLKVTGAYLNIARKTYILATGWDGFGGIAAPLRNDPAWSVHELPCGHDVPLLLPVELAELLEQA</sequence>
<feature type="domain" description="AB hydrolase-1" evidence="1">
    <location>
        <begin position="4"/>
        <end position="216"/>
    </location>
</feature>
<dbReference type="InterPro" id="IPR029058">
    <property type="entry name" value="AB_hydrolase_fold"/>
</dbReference>
<name>A0ABY6CKE4_9HYPH</name>
<dbReference type="PANTHER" id="PTHR10992">
    <property type="entry name" value="METHYLESTERASE FAMILY MEMBER"/>
    <property type="match status" value="1"/>
</dbReference>
<protein>
    <submittedName>
        <fullName evidence="2">Alpha/beta hydrolase</fullName>
    </submittedName>
</protein>
<dbReference type="RefSeq" id="WP_262171083.1">
    <property type="nucleotide sequence ID" value="NZ_CP104965.1"/>
</dbReference>
<dbReference type="InterPro" id="IPR045889">
    <property type="entry name" value="MES/HNL"/>
</dbReference>